<evidence type="ECO:0000313" key="3">
    <source>
        <dbReference type="Proteomes" id="UP000658127"/>
    </source>
</evidence>
<evidence type="ECO:0000313" key="2">
    <source>
        <dbReference type="EMBL" id="GGN79478.1"/>
    </source>
</evidence>
<comment type="caution">
    <text evidence="2">The sequence shown here is derived from an EMBL/GenBank/DDBJ whole genome shotgun (WGS) entry which is preliminary data.</text>
</comment>
<dbReference type="EMBL" id="BMNE01000003">
    <property type="protein sequence ID" value="GGN79478.1"/>
    <property type="molecule type" value="Genomic_DNA"/>
</dbReference>
<gene>
    <name evidence="2" type="ORF">GCM10011610_27900</name>
</gene>
<reference evidence="3" key="1">
    <citation type="journal article" date="2019" name="Int. J. Syst. Evol. Microbiol.">
        <title>The Global Catalogue of Microorganisms (GCM) 10K type strain sequencing project: providing services to taxonomists for standard genome sequencing and annotation.</title>
        <authorList>
            <consortium name="The Broad Institute Genomics Platform"/>
            <consortium name="The Broad Institute Genome Sequencing Center for Infectious Disease"/>
            <person name="Wu L."/>
            <person name="Ma J."/>
        </authorList>
    </citation>
    <scope>NUCLEOTIDE SEQUENCE [LARGE SCALE GENOMIC DNA]</scope>
    <source>
        <strain evidence="3">CGMCC 4.7329</strain>
    </source>
</reference>
<dbReference type="Proteomes" id="UP000658127">
    <property type="component" value="Unassembled WGS sequence"/>
</dbReference>
<name>A0ABQ2KCM0_9NOCA</name>
<evidence type="ECO:0000256" key="1">
    <source>
        <dbReference type="SAM" id="MobiDB-lite"/>
    </source>
</evidence>
<protein>
    <submittedName>
        <fullName evidence="2">Uncharacterized protein</fullName>
    </submittedName>
</protein>
<organism evidence="2 3">
    <name type="scientific">Nocardia rhizosphaerihabitans</name>
    <dbReference type="NCBI Taxonomy" id="1691570"/>
    <lineage>
        <taxon>Bacteria</taxon>
        <taxon>Bacillati</taxon>
        <taxon>Actinomycetota</taxon>
        <taxon>Actinomycetes</taxon>
        <taxon>Mycobacteriales</taxon>
        <taxon>Nocardiaceae</taxon>
        <taxon>Nocardia</taxon>
    </lineage>
</organism>
<sequence>MSTESAPGPNRKASPPRGIPPISGVVRSVLTRLMAPGRSPLDVQPTRRAAYLAAVWFTENLLADAPRPITRRRRGIDPR</sequence>
<feature type="region of interest" description="Disordered" evidence="1">
    <location>
        <begin position="1"/>
        <end position="23"/>
    </location>
</feature>
<keyword evidence="3" id="KW-1185">Reference proteome</keyword>
<accession>A0ABQ2KCM0</accession>
<proteinExistence type="predicted"/>